<dbReference type="KEGG" id="kan:IMCC3317_34380"/>
<name>A0A7L4ZQA8_9FLAO</name>
<organism evidence="1 2">
    <name type="scientific">Kordia antarctica</name>
    <dbReference type="NCBI Taxonomy" id="1218801"/>
    <lineage>
        <taxon>Bacteria</taxon>
        <taxon>Pseudomonadati</taxon>
        <taxon>Bacteroidota</taxon>
        <taxon>Flavobacteriia</taxon>
        <taxon>Flavobacteriales</taxon>
        <taxon>Flavobacteriaceae</taxon>
        <taxon>Kordia</taxon>
    </lineage>
</organism>
<dbReference type="AlphaFoldDB" id="A0A7L4ZQA8"/>
<evidence type="ECO:0000313" key="2">
    <source>
        <dbReference type="Proteomes" id="UP000464657"/>
    </source>
</evidence>
<dbReference type="EMBL" id="CP019288">
    <property type="protein sequence ID" value="QHI38054.1"/>
    <property type="molecule type" value="Genomic_DNA"/>
</dbReference>
<reference evidence="1 2" key="1">
    <citation type="journal article" date="2013" name="Int. J. Syst. Evol. Microbiol.">
        <title>Kordia antarctica sp. nov., isolated from Antarctic seawater.</title>
        <authorList>
            <person name="Baek K."/>
            <person name="Choi A."/>
            <person name="Kang I."/>
            <person name="Lee K."/>
            <person name="Cho J.C."/>
        </authorList>
    </citation>
    <scope>NUCLEOTIDE SEQUENCE [LARGE SCALE GENOMIC DNA]</scope>
    <source>
        <strain evidence="1 2">IMCC3317</strain>
    </source>
</reference>
<dbReference type="Proteomes" id="UP000464657">
    <property type="component" value="Chromosome"/>
</dbReference>
<keyword evidence="2" id="KW-1185">Reference proteome</keyword>
<sequence length="33" mass="4084">MRIEMSLDILFRKYFSAKKVYIVYEIHAKCYHS</sequence>
<accession>A0A7L4ZQA8</accession>
<proteinExistence type="predicted"/>
<protein>
    <submittedName>
        <fullName evidence="1">Uncharacterized protein</fullName>
    </submittedName>
</protein>
<gene>
    <name evidence="1" type="ORF">IMCC3317_34380</name>
</gene>
<evidence type="ECO:0000313" key="1">
    <source>
        <dbReference type="EMBL" id="QHI38054.1"/>
    </source>
</evidence>